<gene>
    <name evidence="3" type="ORF">DZ860_02315</name>
</gene>
<sequence length="203" mass="23934">MTHHVAIKGSDAPENPLLWPILSLLERSPSGWKVHTLANALCDKQLMPQLDSDANKDLFKRNFLIMNALYQLQETLFPGQWLQVQAMDIVLMRGGLSNSHYVDINDPLREYYSDWLNYEADEKEITRLLRSFWTRYHQHVHQGGDCSVSRTKALTLFELQIDANQTEIRKRWRKLALRWHPDRKGGDPHRFRELCNAWQVLRE</sequence>
<dbReference type="InterPro" id="IPR001623">
    <property type="entry name" value="DnaJ_domain"/>
</dbReference>
<evidence type="ECO:0000259" key="2">
    <source>
        <dbReference type="PROSITE" id="PS50076"/>
    </source>
</evidence>
<dbReference type="SUPFAM" id="SSF46565">
    <property type="entry name" value="Chaperone J-domain"/>
    <property type="match status" value="1"/>
</dbReference>
<keyword evidence="4" id="KW-1185">Reference proteome</keyword>
<reference evidence="3 4" key="1">
    <citation type="submission" date="2018-08" db="EMBL/GenBank/DDBJ databases">
        <title>Vibrio isolated from the Eastern China Marginal Seas.</title>
        <authorList>
            <person name="Li Y."/>
        </authorList>
    </citation>
    <scope>NUCLEOTIDE SEQUENCE [LARGE SCALE GENOMIC DNA]</scope>
    <source>
        <strain evidence="3 4">BEI233</strain>
    </source>
</reference>
<dbReference type="CDD" id="cd06257">
    <property type="entry name" value="DnaJ"/>
    <property type="match status" value="1"/>
</dbReference>
<accession>A0A3A6R2H1</accession>
<evidence type="ECO:0000256" key="1">
    <source>
        <dbReference type="ARBA" id="ARBA00023186"/>
    </source>
</evidence>
<proteinExistence type="predicted"/>
<dbReference type="RefSeq" id="WP_120029290.1">
    <property type="nucleotide sequence ID" value="NZ_QVMU01000001.1"/>
</dbReference>
<dbReference type="InterPro" id="IPR021059">
    <property type="entry name" value="DnaJ-related_N"/>
</dbReference>
<dbReference type="Gene3D" id="1.10.287.110">
    <property type="entry name" value="DnaJ domain"/>
    <property type="match status" value="1"/>
</dbReference>
<dbReference type="Pfam" id="PF00226">
    <property type="entry name" value="DnaJ"/>
    <property type="match status" value="1"/>
</dbReference>
<dbReference type="PROSITE" id="PS50076">
    <property type="entry name" value="DNAJ_2"/>
    <property type="match status" value="1"/>
</dbReference>
<protein>
    <submittedName>
        <fullName evidence="3">Molecular chaperone DnaJ</fullName>
    </submittedName>
</protein>
<name>A0A3A6R2H1_9VIBR</name>
<dbReference type="EMBL" id="QVMU01000001">
    <property type="protein sequence ID" value="RJX75534.1"/>
    <property type="molecule type" value="Genomic_DNA"/>
</dbReference>
<evidence type="ECO:0000313" key="4">
    <source>
        <dbReference type="Proteomes" id="UP000273252"/>
    </source>
</evidence>
<dbReference type="InterPro" id="IPR036869">
    <property type="entry name" value="J_dom_sf"/>
</dbReference>
<dbReference type="SMART" id="SM00271">
    <property type="entry name" value="DnaJ"/>
    <property type="match status" value="1"/>
</dbReference>
<feature type="domain" description="J" evidence="2">
    <location>
        <begin position="152"/>
        <end position="203"/>
    </location>
</feature>
<dbReference type="Pfam" id="PF12339">
    <property type="entry name" value="DNAJ_related"/>
    <property type="match status" value="1"/>
</dbReference>
<dbReference type="Proteomes" id="UP000273252">
    <property type="component" value="Unassembled WGS sequence"/>
</dbReference>
<keyword evidence="1" id="KW-0143">Chaperone</keyword>
<comment type="caution">
    <text evidence="3">The sequence shown here is derived from an EMBL/GenBank/DDBJ whole genome shotgun (WGS) entry which is preliminary data.</text>
</comment>
<dbReference type="OrthoDB" id="581986at2"/>
<organism evidence="3 4">
    <name type="scientific">Vibrio sinensis</name>
    <dbReference type="NCBI Taxonomy" id="2302434"/>
    <lineage>
        <taxon>Bacteria</taxon>
        <taxon>Pseudomonadati</taxon>
        <taxon>Pseudomonadota</taxon>
        <taxon>Gammaproteobacteria</taxon>
        <taxon>Vibrionales</taxon>
        <taxon>Vibrionaceae</taxon>
        <taxon>Vibrio</taxon>
    </lineage>
</organism>
<evidence type="ECO:0000313" key="3">
    <source>
        <dbReference type="EMBL" id="RJX75534.1"/>
    </source>
</evidence>
<dbReference type="AlphaFoldDB" id="A0A3A6R2H1"/>